<dbReference type="PANTHER" id="PTHR24216">
    <property type="entry name" value="PAXILLIN-RELATED"/>
    <property type="match status" value="1"/>
</dbReference>
<feature type="compositionally biased region" description="Low complexity" evidence="1">
    <location>
        <begin position="415"/>
        <end position="428"/>
    </location>
</feature>
<dbReference type="Proteomes" id="UP000076722">
    <property type="component" value="Unassembled WGS sequence"/>
</dbReference>
<feature type="compositionally biased region" description="Polar residues" evidence="1">
    <location>
        <begin position="972"/>
        <end position="984"/>
    </location>
</feature>
<feature type="compositionally biased region" description="Low complexity" evidence="1">
    <location>
        <begin position="392"/>
        <end position="404"/>
    </location>
</feature>
<protein>
    <submittedName>
        <fullName evidence="2">Uncharacterized protein</fullName>
    </submittedName>
</protein>
<feature type="compositionally biased region" description="Low complexity" evidence="1">
    <location>
        <begin position="1940"/>
        <end position="1950"/>
    </location>
</feature>
<organism evidence="2 3">
    <name type="scientific">Sistotremastrum niveocremeum HHB9708</name>
    <dbReference type="NCBI Taxonomy" id="1314777"/>
    <lineage>
        <taxon>Eukaryota</taxon>
        <taxon>Fungi</taxon>
        <taxon>Dikarya</taxon>
        <taxon>Basidiomycota</taxon>
        <taxon>Agaricomycotina</taxon>
        <taxon>Agaricomycetes</taxon>
        <taxon>Sistotremastrales</taxon>
        <taxon>Sistotremastraceae</taxon>
        <taxon>Sertulicium</taxon>
        <taxon>Sertulicium niveocremeum</taxon>
    </lineage>
</organism>
<feature type="region of interest" description="Disordered" evidence="1">
    <location>
        <begin position="914"/>
        <end position="1014"/>
    </location>
</feature>
<evidence type="ECO:0000313" key="2">
    <source>
        <dbReference type="EMBL" id="KZS96530.1"/>
    </source>
</evidence>
<feature type="compositionally biased region" description="Polar residues" evidence="1">
    <location>
        <begin position="478"/>
        <end position="497"/>
    </location>
</feature>
<feature type="region of interest" description="Disordered" evidence="1">
    <location>
        <begin position="1873"/>
        <end position="1993"/>
    </location>
</feature>
<feature type="region of interest" description="Disordered" evidence="1">
    <location>
        <begin position="100"/>
        <end position="138"/>
    </location>
</feature>
<feature type="compositionally biased region" description="Basic and acidic residues" evidence="1">
    <location>
        <begin position="985"/>
        <end position="1007"/>
    </location>
</feature>
<feature type="compositionally biased region" description="Acidic residues" evidence="1">
    <location>
        <begin position="1911"/>
        <end position="1939"/>
    </location>
</feature>
<name>A0A164Y2W9_9AGAM</name>
<evidence type="ECO:0000256" key="1">
    <source>
        <dbReference type="SAM" id="MobiDB-lite"/>
    </source>
</evidence>
<feature type="compositionally biased region" description="Pro residues" evidence="1">
    <location>
        <begin position="1703"/>
        <end position="1717"/>
    </location>
</feature>
<feature type="compositionally biased region" description="Basic residues" evidence="1">
    <location>
        <begin position="373"/>
        <end position="391"/>
    </location>
</feature>
<feature type="compositionally biased region" description="Acidic residues" evidence="1">
    <location>
        <begin position="405"/>
        <end position="414"/>
    </location>
</feature>
<evidence type="ECO:0000313" key="3">
    <source>
        <dbReference type="Proteomes" id="UP000076722"/>
    </source>
</evidence>
<proteinExistence type="predicted"/>
<feature type="region of interest" description="Disordered" evidence="1">
    <location>
        <begin position="151"/>
        <end position="189"/>
    </location>
</feature>
<feature type="region of interest" description="Disordered" evidence="1">
    <location>
        <begin position="324"/>
        <end position="535"/>
    </location>
</feature>
<dbReference type="EMBL" id="KV419399">
    <property type="protein sequence ID" value="KZS96530.1"/>
    <property type="molecule type" value="Genomic_DNA"/>
</dbReference>
<accession>A0A164Y2W9</accession>
<feature type="region of interest" description="Disordered" evidence="1">
    <location>
        <begin position="1685"/>
        <end position="1844"/>
    </location>
</feature>
<feature type="compositionally biased region" description="Acidic residues" evidence="1">
    <location>
        <begin position="916"/>
        <end position="968"/>
    </location>
</feature>
<reference evidence="2 3" key="1">
    <citation type="journal article" date="2016" name="Mol. Biol. Evol.">
        <title>Comparative Genomics of Early-Diverging Mushroom-Forming Fungi Provides Insights into the Origins of Lignocellulose Decay Capabilities.</title>
        <authorList>
            <person name="Nagy L.G."/>
            <person name="Riley R."/>
            <person name="Tritt A."/>
            <person name="Adam C."/>
            <person name="Daum C."/>
            <person name="Floudas D."/>
            <person name="Sun H."/>
            <person name="Yadav J.S."/>
            <person name="Pangilinan J."/>
            <person name="Larsson K.H."/>
            <person name="Matsuura K."/>
            <person name="Barry K."/>
            <person name="Labutti K."/>
            <person name="Kuo R."/>
            <person name="Ohm R.A."/>
            <person name="Bhattacharya S.S."/>
            <person name="Shirouzu T."/>
            <person name="Yoshinaga Y."/>
            <person name="Martin F.M."/>
            <person name="Grigoriev I.V."/>
            <person name="Hibbett D.S."/>
        </authorList>
    </citation>
    <scope>NUCLEOTIDE SEQUENCE [LARGE SCALE GENOMIC DNA]</scope>
    <source>
        <strain evidence="2 3">HHB9708</strain>
    </source>
</reference>
<keyword evidence="3" id="KW-1185">Reference proteome</keyword>
<sequence>MSLVPFSAAVGPCQACGGCPRFFVSLEDLSKNPHVAIFFFTCALPNAASPATAPPPVPPPATPAIPALAGHLPSKPTHGQSIGTDVRLRNAANAVMPNITPGPSSAGPPAPATHPVIHSLPAETYPSQPPPPPPALARHATMSSLLNARAAANPGSVAVPRKGSRSKKANTATPQSRQAKPPKPIEWGSRMRPDEPFLTHVVLADSPRAVWEGTYRVPSYARLVVMEQERLLFRMVVNPDMTAHQFNDRLAREFAHIAEIANNGDSVFAADWVVLRLATDSQTGPMAPSLQPPQVTAQGLYNHCLRNPRLFSYKRLIVISGPVDGEETKLPGFERPTDADEPGISAVDEPEPTDTKPQTRRHAKERDAQPTKAHSKGSTRKQSKKKGKGKAKSSLSFVVDSSSELGEDSEDEESASSSASSCPSGDLSMVKEEPGRLTPEASNAGPLATIPVSTESKPEQRRPPPRPVLRKREPRISANASSQSVGLQSGSASQPITLSDDDEPTRIPASRPDAGSRDSHGAQQAADPPKTVKTEPMADQVANLQSLSAMTAMHAARAERRDAAYIAHLRSQDREAPAILLVTEGELLQSRTQTQITRVASEDGVEALSRAVRFMTEHVRRQPFFPGSWTVHWEAIAWRIAEMRALARYVHVEMSMDGYRHLLAGMNTFIEAWPELARAGSMAPWDPNYRVLQERWAVFGRHGITLLSECLDSVRLALLNCPRLWPMHGGCVRMLEEVIAPFAESVLSVVNTFRLRTPRWTWDPAPWARLQYYTELGAVDMPGPSIPLSVNAVTRDLRPDVILEAMVRDFGHATDPAQIHRSQLRWRLRDLRRFLDAELEWLLSLGDPRFERQAAARAIWDRWADVLGETLADMRVRAPPNDLGEFETAAAEFEYDIRNHRMGQVTWDETGAAGEVEGEGEDGPGAGDEDEDDVQDEEEDQDQAEEEDQDDGEGGGEGDVMLESESEVPETRASSVTPSVSGSGRNERSEKSKGKRRQDSTEADSHPNTRSRSVRAVEWRQDALASLLQRSVIDRTWIRDLITQFPHPSGRHNMSATYWLGRNYPQVWSELWKLPREVVPAEEIEVAGVSCVMAGGHSAELPFEREAKCSYLRDNRQKVDLPTQSYPCARSQFELGRKGCRNGGLYGTASSVPVMTDTVMLRVLMCWDLWLSIEQAMAWGAQTRIVRPRGMARGYEGLHPLEVSTEETCSAFADVRGSSVSGPLDPSKSQPRRLVRRMPYPLALRSQLSSLCNGLRCHLRHPPTIRPHRIIAIVMSLQSAPHPGHQETQQPVDIRGLLHAPINCPHLTAVSPIDTFLPISDLDQRSLTSLRDSLKSHLQMLGADASENFDTFASAEVGQKLGSRVKFALLRPLLQHMEEVLTGLDLNPETFPGADETREVDSTVYEGWHVPAQKMREGFPGKKPRPLWLDRLDWYTDLQAAVMPMNPTPPPVTDEDGRIIAGIVRLAASLDKGVEVVDSLCQVALGIRWCMRDSPEGRNEFMGLSRRYVPALDASTTGCSSGLGSNHSAEIRKRRTTRTPAPAHGEIRFIHRVRRGVQLINYAQEILVPDFRPSFLQAQMDLRLWKAIFSLVIDSGRFPEHWFALQRWMSSLPAEVLQSNLGVPGTISYALASSQQLTDANAGSQLMSFRPAGGPSASIVAVRGSAPPTPKAVDTALNGSDDEFAEARPHSTRVGSPEQGEAPPQPPPQDIRPPAEIPPRSEIAPSSPPNLTGILPIETEGYQSTSPRAEKGISPELGSNVGDSSSQPVPRLEQEQPPSPPASNEMSGVHDHVTEGGISALLSTEGRLQMIEKEASGGATPFRSDSPLTPPPPESLTLSPEWRADGAMRLDSEVDHMIAQSLGEQQPLTIAGMSVVGDLGGPTLDIDYSDEEPAQGYVPRKTPLPERLGEEWDDEEEEEGEQERDAEESQEDVSGEEGSDAAAAEPAEVEASGHEPMANGRQGTKRQRAGSQESPPKKKPRNRKQTAVGGEVGVPARPRLVPFETVVPSLEVEGLEEVQPAPARVEGGVAHTPHFT</sequence>
<feature type="compositionally biased region" description="Polar residues" evidence="1">
    <location>
        <begin position="1519"/>
        <end position="1528"/>
    </location>
</feature>
<feature type="region of interest" description="Disordered" evidence="1">
    <location>
        <begin position="1519"/>
        <end position="1538"/>
    </location>
</feature>
<feature type="compositionally biased region" description="Polar residues" evidence="1">
    <location>
        <begin position="169"/>
        <end position="178"/>
    </location>
</feature>
<gene>
    <name evidence="2" type="ORF">SISNIDRAFT_463998</name>
</gene>